<dbReference type="EMBL" id="QEAP01000179">
    <property type="protein sequence ID" value="TPX73534.1"/>
    <property type="molecule type" value="Genomic_DNA"/>
</dbReference>
<gene>
    <name evidence="2" type="ORF">CcCBS67573_g05183</name>
</gene>
<sequence>MQQKWDLAGTEADKLLVDAHIQDREYIQMCYAQSLIMSKVLFDLTTISTTGALEDAELVPILVPAQTFRNAVSFLMEGFMRAVQKKLDNLLIVGFLCFRRLTNSLRANNKWFGIIILPLLEISKALESVKAESHHFLDANLTLVDVVLSFLEAKKHGNSNEAIETIPWPSLEEYNTFLAKSATSTVVSKLEIILPYTNSNIISPFTVVRHYARLLKLQPSATSPLIEKLLASDKLLQMLSSMHGASTLPASDLTTLIHSVDGRLNLNHNSEEVFAFLMELAVHAAELGNLTASRQALEKTDSLLIKNQRLLVKLELVQLRLELLESASNESSAAQARVVKKLVTAAKKALDESFDSGIIKGSCLSAWSTISNNTHHQVHVVRVLASALKIICDIAESRPSLFEASLRCEFEHTLAQFYELQNIFSLSSAHADKALRLCVQPEKRNDIEILLHKLWIKANTFDGHLSADLKALSLADQAKYITEDAVAYQTLRKSIKTLVLDHDLISPQNLTESDDLIFKLLNVDYSINFEIISADDVKSKRTIVVALADIMRQSRELAAKQVEKKRILKYWKMVWDASKYLMTLELEALMDSVSAQKLKAEAQLLQGESLLVFNELKPHSFSETNTEDEAQSENMKRIYQAIVEPMVNSLGIGITLKDSVTIKSAASNIWRYFSKLKVSVSAIGTSFWAETFQHLFEGLVSCGLTQSDLMVQICIGYASILKEVLEHSNSGAQSVDEKSKAKPQADKKNQTKNPASEFQAPSTLKQLEDAFNVGFSAKDASYENKLALLDIKTSIQPPMASSINTESDPAMNVFHSLALLHSRPNPTTNELEEAAAHMAQHESKFSKPLSFEIWIRIVQYSMASQHLHLAFAIVKGLFEKSKDGIAVHLLLTGEKLFGEVILKLIENGMCFDSASVMRAMAIDKLANFIELKISKDVFELSKLMSVLDIVTSAVKCRGISTAAPQIERLLNAMYTAFYSKPFFQAVFNSTESLQIHVLSLFQTCIHISNEKQDWSASLRLTDKALRILPRVHHPAVIEEKVKATSKSGKLGMSQLLQDLDPPVRFKMWQMLTEYEEDPSKQREAYIQCLSTPDEHSDLRSELTNIQLRFCKWQIEFGDDEKEALESIDAFLSSSTLLNSFHLAANEVLRFQAMILKCQVTSNLREKSALMMSAFSCVMKLIELLRLAPVAVVDPKGDKPVIDAPVVSKSRAGTAGDRATKQESREKSIESWIGREWSQAEVDAFTTGNSLSLLNVLTMGDFAQYSSCLLYLVTELEEVNKLQHCIPLLSALNLAMATCLKTNEGGLIKSTLHLYTALIYSKMGHAELAGKYRKLYYALDLNDGALKNSKIHLGYPLNDTNLLVLTSKCLIQYGELLKAYIMLSQNLPAQISDSCLEMYYHCMMLKYANVANDAGLGSIFKVENKLQATVFAKFVHDWSKNGVQVVTGLSKNPKDWIELIDRALSLLETDQSTVIKLWKAKYDFLSSEVSSSTIQDIKHAFQECQSLYQTLEFDIEKAEHIYSHAITMRKTAAITTSGREKAKRLLKCLDLLLLAGELCDKAKSGVTIDPVWNLLAMKVELEAADLRYCIYECGDLIDADNRTIEIMIEECFSEDADKGLTEKWIGAQSEAVESVIATLSKNIAVYPQPLQTQGRKILGFCYKIMCQRLSDSDTEAASNYSRLAQNQLQRAFKTAVSLQSFETVALCAEELLAMDAGFDEIQKMTQITALQACENWEFIQSTWKQCNTQYDKPLLNGETVESKTRIPMLLAQNPSYKRTIPTLITIESLVDIPKNLKILVLKHSRNKDRLFATLLYRTKEAAAGTASKSKNPSEDFFVGTANFEVDADQLKRLLDRVEDIKAHSLKGAVPDASLLDDIYKYLEPALRVMDIDVSKIVEKVDTKKKPAAAAGAANAKATDSQEMDRGHCVICCDSLLEPLPLEIMLRFKKLASTASRDFGLAFILARIKSSPFYAPRPASASSKKEKPAAATADKWDLSCIKIWSSDEMDKEILGTVPANLKFEAFHGGNLDANQLSTVFEGAQAAVLIDAKDELDPMALSYISCGIPAVILHAPITPKFSASSNSMDSGKELAAFAFLNGASISVSLNQAAALEQIHSLVRNLIKGKDTVRYRADMNAEDLLYRRLIFGAHFATFYGVL</sequence>
<evidence type="ECO:0000256" key="1">
    <source>
        <dbReference type="SAM" id="MobiDB-lite"/>
    </source>
</evidence>
<feature type="compositionally biased region" description="Basic and acidic residues" evidence="1">
    <location>
        <begin position="735"/>
        <end position="749"/>
    </location>
</feature>
<accession>A0A507FBF7</accession>
<dbReference type="OrthoDB" id="2151798at2759"/>
<proteinExistence type="predicted"/>
<keyword evidence="3" id="KW-1185">Reference proteome</keyword>
<reference evidence="2 3" key="1">
    <citation type="journal article" date="2019" name="Sci. Rep.">
        <title>Comparative genomics of chytrid fungi reveal insights into the obligate biotrophic and pathogenic lifestyle of Synchytrium endobioticum.</title>
        <authorList>
            <person name="van de Vossenberg B.T.L.H."/>
            <person name="Warris S."/>
            <person name="Nguyen H.D.T."/>
            <person name="van Gent-Pelzer M.P.E."/>
            <person name="Joly D.L."/>
            <person name="van de Geest H.C."/>
            <person name="Bonants P.J.M."/>
            <person name="Smith D.S."/>
            <person name="Levesque C.A."/>
            <person name="van der Lee T.A.J."/>
        </authorList>
    </citation>
    <scope>NUCLEOTIDE SEQUENCE [LARGE SCALE GENOMIC DNA]</scope>
    <source>
        <strain evidence="2 3">CBS 675.73</strain>
    </source>
</reference>
<protein>
    <submittedName>
        <fullName evidence="2">Uncharacterized protein</fullName>
    </submittedName>
</protein>
<evidence type="ECO:0000313" key="3">
    <source>
        <dbReference type="Proteomes" id="UP000320333"/>
    </source>
</evidence>
<evidence type="ECO:0000313" key="2">
    <source>
        <dbReference type="EMBL" id="TPX73534.1"/>
    </source>
</evidence>
<dbReference type="Proteomes" id="UP000320333">
    <property type="component" value="Unassembled WGS sequence"/>
</dbReference>
<feature type="region of interest" description="Disordered" evidence="1">
    <location>
        <begin position="731"/>
        <end position="759"/>
    </location>
</feature>
<comment type="caution">
    <text evidence="2">The sequence shown here is derived from an EMBL/GenBank/DDBJ whole genome shotgun (WGS) entry which is preliminary data.</text>
</comment>
<name>A0A507FBF7_9FUNG</name>
<organism evidence="2 3">
    <name type="scientific">Chytriomyces confervae</name>
    <dbReference type="NCBI Taxonomy" id="246404"/>
    <lineage>
        <taxon>Eukaryota</taxon>
        <taxon>Fungi</taxon>
        <taxon>Fungi incertae sedis</taxon>
        <taxon>Chytridiomycota</taxon>
        <taxon>Chytridiomycota incertae sedis</taxon>
        <taxon>Chytridiomycetes</taxon>
        <taxon>Chytridiales</taxon>
        <taxon>Chytriomycetaceae</taxon>
        <taxon>Chytriomyces</taxon>
    </lineage>
</organism>